<reference evidence="4" key="1">
    <citation type="journal article" date="2020" name="Int. J. Syst. Evol. Microbiol.">
        <title>Aquipluma nitroreducens gen. nov. sp. nov., a novel facultatively anaerobic bacterium isolated from a freshwater lake.</title>
        <authorList>
            <person name="Watanabe M."/>
            <person name="Kojima H."/>
            <person name="Fukui M."/>
        </authorList>
    </citation>
    <scope>NUCLEOTIDE SEQUENCE</scope>
    <source>
        <strain evidence="4">MeG22</strain>
    </source>
</reference>
<name>A0A5K7SEJ0_9BACT</name>
<gene>
    <name evidence="4" type="ORF">AQPE_4074</name>
</gene>
<evidence type="ECO:0000313" key="5">
    <source>
        <dbReference type="Proteomes" id="UP001193389"/>
    </source>
</evidence>
<keyword evidence="1 2" id="KW-0732">Signal</keyword>
<dbReference type="Proteomes" id="UP001193389">
    <property type="component" value="Chromosome"/>
</dbReference>
<dbReference type="InterPro" id="IPR024370">
    <property type="entry name" value="PBP_domain"/>
</dbReference>
<dbReference type="Gene3D" id="3.40.190.10">
    <property type="entry name" value="Periplasmic binding protein-like II"/>
    <property type="match status" value="2"/>
</dbReference>
<dbReference type="AlphaFoldDB" id="A0A5K7SEJ0"/>
<dbReference type="KEGG" id="anf:AQPE_4074"/>
<proteinExistence type="predicted"/>
<dbReference type="Pfam" id="PF12849">
    <property type="entry name" value="PBP_like_2"/>
    <property type="match status" value="1"/>
</dbReference>
<dbReference type="InterPro" id="IPR050811">
    <property type="entry name" value="Phosphate_ABC_transporter"/>
</dbReference>
<evidence type="ECO:0000259" key="3">
    <source>
        <dbReference type="Pfam" id="PF12849"/>
    </source>
</evidence>
<evidence type="ECO:0000313" key="4">
    <source>
        <dbReference type="EMBL" id="BBE19886.1"/>
    </source>
</evidence>
<feature type="domain" description="PBP" evidence="3">
    <location>
        <begin position="26"/>
        <end position="290"/>
    </location>
</feature>
<organism evidence="4 5">
    <name type="scientific">Aquipluma nitroreducens</name>
    <dbReference type="NCBI Taxonomy" id="2010828"/>
    <lineage>
        <taxon>Bacteria</taxon>
        <taxon>Pseudomonadati</taxon>
        <taxon>Bacteroidota</taxon>
        <taxon>Bacteroidia</taxon>
        <taxon>Marinilabiliales</taxon>
        <taxon>Prolixibacteraceae</taxon>
        <taxon>Aquipluma</taxon>
    </lineage>
</organism>
<dbReference type="EMBL" id="AP018694">
    <property type="protein sequence ID" value="BBE19886.1"/>
    <property type="molecule type" value="Genomic_DNA"/>
</dbReference>
<evidence type="ECO:0000256" key="2">
    <source>
        <dbReference type="SAM" id="SignalP"/>
    </source>
</evidence>
<dbReference type="SUPFAM" id="SSF53850">
    <property type="entry name" value="Periplasmic binding protein-like II"/>
    <property type="match status" value="1"/>
</dbReference>
<keyword evidence="5" id="KW-1185">Reference proteome</keyword>
<dbReference type="RefSeq" id="WP_318348093.1">
    <property type="nucleotide sequence ID" value="NZ_AP018694.1"/>
</dbReference>
<feature type="signal peptide" evidence="2">
    <location>
        <begin position="1"/>
        <end position="20"/>
    </location>
</feature>
<evidence type="ECO:0000256" key="1">
    <source>
        <dbReference type="ARBA" id="ARBA00022729"/>
    </source>
</evidence>
<dbReference type="PANTHER" id="PTHR30570">
    <property type="entry name" value="PERIPLASMIC PHOSPHATE BINDING COMPONENT OF PHOSPHATE ABC TRANSPORTER"/>
    <property type="match status" value="1"/>
</dbReference>
<feature type="chain" id="PRO_5024416445" evidence="2">
    <location>
        <begin position="21"/>
        <end position="317"/>
    </location>
</feature>
<sequence length="317" mass="33972">MKKITSYLFALLVITSLSSVKVVGQAKDDLKGNISISGAFALYPLTVKWAEEFRKLHPNVKFDISAGGAGKGMTDALAKMVDIGLVSREISPEEVKKGAFAIAVTKDAVVPTVSAANPNIKDILANGLDHDAAVNVFITGKAKTWGQAIGTKSAVPIRIYTRSDACGAGETWAKYLGKKQEDLLGVGVFGDPGLAQAVSKDPSGIAYNNIGYAYDAKTKKPNPGIKVLPLDINNNGKIDPDENFYDTMDAIVNAIATGKYPSPPARDLYFVTSGKPVKKELVEFIKWSLTEGQKYVLESGYIIISKEKLDAGLEKVK</sequence>
<dbReference type="PANTHER" id="PTHR30570:SF1">
    <property type="entry name" value="PHOSPHATE-BINDING PROTEIN PSTS"/>
    <property type="match status" value="1"/>
</dbReference>
<protein>
    <submittedName>
        <fullName evidence="4">Phosphate ABC transporter, periplasmic phosphate-binding protein PstS</fullName>
    </submittedName>
</protein>
<accession>A0A5K7SEJ0</accession>